<evidence type="ECO:0000256" key="3">
    <source>
        <dbReference type="ARBA" id="ARBA00022840"/>
    </source>
</evidence>
<dbReference type="Pfam" id="PF00005">
    <property type="entry name" value="ABC_tran"/>
    <property type="match status" value="1"/>
</dbReference>
<dbReference type="PROSITE" id="PS00211">
    <property type="entry name" value="ABC_TRANSPORTER_1"/>
    <property type="match status" value="1"/>
</dbReference>
<keyword evidence="1" id="KW-0813">Transport</keyword>
<dbReference type="GO" id="GO:0015418">
    <property type="term" value="F:ABC-type quaternary ammonium compound transporting activity"/>
    <property type="evidence" value="ECO:0007669"/>
    <property type="project" value="UniProtKB-EC"/>
</dbReference>
<evidence type="ECO:0000256" key="1">
    <source>
        <dbReference type="ARBA" id="ARBA00022448"/>
    </source>
</evidence>
<dbReference type="Proteomes" id="UP000187074">
    <property type="component" value="Unassembled WGS sequence"/>
</dbReference>
<keyword evidence="3 10" id="KW-0067">ATP-binding</keyword>
<dbReference type="InterPro" id="IPR050093">
    <property type="entry name" value="ABC_SmlMolc_Importer"/>
</dbReference>
<feature type="domain" description="ABC transporter" evidence="9">
    <location>
        <begin position="3"/>
        <end position="238"/>
    </location>
</feature>
<reference evidence="10 11" key="1">
    <citation type="submission" date="2016-11" db="EMBL/GenBank/DDBJ databases">
        <title>Paenibacillus species isolates.</title>
        <authorList>
            <person name="Beno S.M."/>
        </authorList>
    </citation>
    <scope>NUCLEOTIDE SEQUENCE [LARGE SCALE GENOMIC DNA]</scope>
    <source>
        <strain evidence="10 11">FSL F4-0100</strain>
    </source>
</reference>
<dbReference type="EMBL" id="MRTF01000011">
    <property type="protein sequence ID" value="OME89244.1"/>
    <property type="molecule type" value="Genomic_DNA"/>
</dbReference>
<accession>A0A1R1AUQ9</accession>
<dbReference type="GO" id="GO:0016887">
    <property type="term" value="F:ATP hydrolysis activity"/>
    <property type="evidence" value="ECO:0007669"/>
    <property type="project" value="InterPro"/>
</dbReference>
<dbReference type="GO" id="GO:0005524">
    <property type="term" value="F:ATP binding"/>
    <property type="evidence" value="ECO:0007669"/>
    <property type="project" value="UniProtKB-KW"/>
</dbReference>
<dbReference type="AlphaFoldDB" id="A0A1R1AUQ9"/>
<dbReference type="InterPro" id="IPR003593">
    <property type="entry name" value="AAA+_ATPase"/>
</dbReference>
<gene>
    <name evidence="10" type="ORF">BK123_28100</name>
</gene>
<comment type="catalytic activity">
    <reaction evidence="4">
        <text>a quaternary ammonium(out) + ATP + H2O = a quaternary ammonium(in) + ADP + phosphate + H(+)</text>
        <dbReference type="Rhea" id="RHEA:11036"/>
        <dbReference type="ChEBI" id="CHEBI:15377"/>
        <dbReference type="ChEBI" id="CHEBI:15378"/>
        <dbReference type="ChEBI" id="CHEBI:30616"/>
        <dbReference type="ChEBI" id="CHEBI:35267"/>
        <dbReference type="ChEBI" id="CHEBI:43474"/>
        <dbReference type="ChEBI" id="CHEBI:456216"/>
        <dbReference type="EC" id="7.6.2.9"/>
    </reaction>
</comment>
<keyword evidence="2" id="KW-0547">Nucleotide-binding</keyword>
<comment type="caution">
    <text evidence="10">The sequence shown here is derived from an EMBL/GenBank/DDBJ whole genome shotgun (WGS) entry which is preliminary data.</text>
</comment>
<proteinExistence type="predicted"/>
<dbReference type="Gene3D" id="3.40.50.300">
    <property type="entry name" value="P-loop containing nucleotide triphosphate hydrolases"/>
    <property type="match status" value="1"/>
</dbReference>
<evidence type="ECO:0000259" key="9">
    <source>
        <dbReference type="PROSITE" id="PS50893"/>
    </source>
</evidence>
<sequence length="345" mass="38690">MDIEIRGIQKSFQGTPALLPTDLKLRHGQFTTLLGPSGCGKTTLLRMIAGLEQADGGEIYAEDRCIYSVHKKIDVPAHKRNFGMVFQDFALWPHMTVYENVAFGLKAAKLKTDLRQKVTEALAMVRLEGMEDRYPHQLSGGQQQRVAFARAVAIRPALVLFDEPLSALDAVLREEMRIEMMSLVKDMGLTALYVTHDQVEAMSMSDEIVVMRKGEVLQRGTPEMIYETPSHPFVASFIGKSNWLTVDHSMVRPEHVSWSRTSTEDACYQATVLSVSYVGERYEIRLQVDGLDKWTAYLDKRIPVGERVNLYVSPHTICQMGEGTSHDKNVSMQQNIAKRTPAAAG</sequence>
<comment type="subunit">
    <text evidence="5">The complex is composed of two ATP-binding proteins (OpuCA), two transmembrane proteins (OpuCB and OpuCD) and a solute-binding protein (OpuCC).</text>
</comment>
<organism evidence="10 11">
    <name type="scientific">Paenibacillus lautus</name>
    <name type="common">Bacillus lautus</name>
    <dbReference type="NCBI Taxonomy" id="1401"/>
    <lineage>
        <taxon>Bacteria</taxon>
        <taxon>Bacillati</taxon>
        <taxon>Bacillota</taxon>
        <taxon>Bacilli</taxon>
        <taxon>Bacillales</taxon>
        <taxon>Paenibacillaceae</taxon>
        <taxon>Paenibacillus</taxon>
    </lineage>
</organism>
<evidence type="ECO:0000313" key="11">
    <source>
        <dbReference type="Proteomes" id="UP000187074"/>
    </source>
</evidence>
<dbReference type="Pfam" id="PF08402">
    <property type="entry name" value="TOBE_2"/>
    <property type="match status" value="1"/>
</dbReference>
<evidence type="ECO:0000256" key="4">
    <source>
        <dbReference type="ARBA" id="ARBA00052482"/>
    </source>
</evidence>
<name>A0A1R1AUQ9_PAELA</name>
<evidence type="ECO:0000256" key="8">
    <source>
        <dbReference type="SAM" id="MobiDB-lite"/>
    </source>
</evidence>
<dbReference type="SMART" id="SM00382">
    <property type="entry name" value="AAA"/>
    <property type="match status" value="1"/>
</dbReference>
<evidence type="ECO:0000256" key="7">
    <source>
        <dbReference type="ARBA" id="ARBA00070305"/>
    </source>
</evidence>
<dbReference type="PANTHER" id="PTHR42781">
    <property type="entry name" value="SPERMIDINE/PUTRESCINE IMPORT ATP-BINDING PROTEIN POTA"/>
    <property type="match status" value="1"/>
</dbReference>
<dbReference type="EC" id="7.6.2.9" evidence="6"/>
<evidence type="ECO:0000256" key="2">
    <source>
        <dbReference type="ARBA" id="ARBA00022741"/>
    </source>
</evidence>
<dbReference type="GO" id="GO:0043190">
    <property type="term" value="C:ATP-binding cassette (ABC) transporter complex"/>
    <property type="evidence" value="ECO:0007669"/>
    <property type="project" value="InterPro"/>
</dbReference>
<evidence type="ECO:0000313" key="10">
    <source>
        <dbReference type="EMBL" id="OME89244.1"/>
    </source>
</evidence>
<evidence type="ECO:0000256" key="5">
    <source>
        <dbReference type="ARBA" id="ARBA00063934"/>
    </source>
</evidence>
<protein>
    <recommendedName>
        <fullName evidence="7">Carnitine transport ATP-binding protein OpuCA</fullName>
        <ecNumber evidence="6">7.6.2.9</ecNumber>
    </recommendedName>
</protein>
<dbReference type="RefSeq" id="WP_076325657.1">
    <property type="nucleotide sequence ID" value="NZ_MRTF01000011.1"/>
</dbReference>
<dbReference type="PANTHER" id="PTHR42781:SF4">
    <property type="entry name" value="SPERMIDINE_PUTRESCINE IMPORT ATP-BINDING PROTEIN POTA"/>
    <property type="match status" value="1"/>
</dbReference>
<dbReference type="STRING" id="1401.BK123_28100"/>
<dbReference type="SUPFAM" id="SSF52540">
    <property type="entry name" value="P-loop containing nucleoside triphosphate hydrolases"/>
    <property type="match status" value="1"/>
</dbReference>
<dbReference type="InterPro" id="IPR008995">
    <property type="entry name" value="Mo/tungstate-bd_C_term_dom"/>
</dbReference>
<dbReference type="SUPFAM" id="SSF50331">
    <property type="entry name" value="MOP-like"/>
    <property type="match status" value="1"/>
</dbReference>
<dbReference type="InterPro" id="IPR013611">
    <property type="entry name" value="Transp-assoc_OB_typ2"/>
</dbReference>
<dbReference type="InterPro" id="IPR017871">
    <property type="entry name" value="ABC_transporter-like_CS"/>
</dbReference>
<dbReference type="InterPro" id="IPR003439">
    <property type="entry name" value="ABC_transporter-like_ATP-bd"/>
</dbReference>
<dbReference type="OrthoDB" id="9802264at2"/>
<dbReference type="PROSITE" id="PS50893">
    <property type="entry name" value="ABC_TRANSPORTER_2"/>
    <property type="match status" value="1"/>
</dbReference>
<feature type="region of interest" description="Disordered" evidence="8">
    <location>
        <begin position="322"/>
        <end position="345"/>
    </location>
</feature>
<dbReference type="FunFam" id="3.40.50.300:FF:000425">
    <property type="entry name" value="Probable ABC transporter, ATP-binding subunit"/>
    <property type="match status" value="1"/>
</dbReference>
<evidence type="ECO:0000256" key="6">
    <source>
        <dbReference type="ARBA" id="ARBA00066388"/>
    </source>
</evidence>
<dbReference type="InterPro" id="IPR027417">
    <property type="entry name" value="P-loop_NTPase"/>
</dbReference>